<dbReference type="Proteomes" id="UP000059188">
    <property type="component" value="Unassembled WGS sequence"/>
</dbReference>
<organism evidence="1 2">
    <name type="scientific">Thanatephorus cucumeris (strain AG1-IB / isolate 7/3/14)</name>
    <name type="common">Lettuce bottom rot fungus</name>
    <name type="synonym">Rhizoctonia solani</name>
    <dbReference type="NCBI Taxonomy" id="1108050"/>
    <lineage>
        <taxon>Eukaryota</taxon>
        <taxon>Fungi</taxon>
        <taxon>Dikarya</taxon>
        <taxon>Basidiomycota</taxon>
        <taxon>Agaricomycotina</taxon>
        <taxon>Agaricomycetes</taxon>
        <taxon>Cantharellales</taxon>
        <taxon>Ceratobasidiaceae</taxon>
        <taxon>Rhizoctonia</taxon>
        <taxon>Rhizoctonia solani AG-1</taxon>
    </lineage>
</organism>
<keyword evidence="2" id="KW-1185">Reference proteome</keyword>
<reference evidence="1 2" key="1">
    <citation type="submission" date="2014-11" db="EMBL/GenBank/DDBJ databases">
        <authorList>
            <person name="Wibberg Daniel"/>
        </authorList>
    </citation>
    <scope>NUCLEOTIDE SEQUENCE [LARGE SCALE GENOMIC DNA]</scope>
    <source>
        <strain evidence="1">Rhizoctonia solani AG1-IB 7/3/14</strain>
    </source>
</reference>
<proteinExistence type="predicted"/>
<dbReference type="AlphaFoldDB" id="A0A0B7FG25"/>
<accession>A0A0B7FG25</accession>
<name>A0A0B7FG25_THACB</name>
<evidence type="ECO:0000313" key="1">
    <source>
        <dbReference type="EMBL" id="CEL55147.1"/>
    </source>
</evidence>
<protein>
    <submittedName>
        <fullName evidence="1">Uncharacterized protein</fullName>
    </submittedName>
</protein>
<gene>
    <name evidence="1" type="ORF">RSOLAG1IB_01155</name>
</gene>
<dbReference type="EMBL" id="LN679101">
    <property type="protein sequence ID" value="CEL55147.1"/>
    <property type="molecule type" value="Genomic_DNA"/>
</dbReference>
<sequence>MNIRIEPLWGNGFDKSDHSPGMKMIEERGRVGTLSIGALRYKHIYSCTETLTKNLQLTTKQAEESKEAMRRQHVESYHTQRCRNLRTDSKEEQERFHIDNTL</sequence>
<evidence type="ECO:0000313" key="2">
    <source>
        <dbReference type="Proteomes" id="UP000059188"/>
    </source>
</evidence>